<organism evidence="1 2">
    <name type="scientific">Auriscalpium vulgare</name>
    <dbReference type="NCBI Taxonomy" id="40419"/>
    <lineage>
        <taxon>Eukaryota</taxon>
        <taxon>Fungi</taxon>
        <taxon>Dikarya</taxon>
        <taxon>Basidiomycota</taxon>
        <taxon>Agaricomycotina</taxon>
        <taxon>Agaricomycetes</taxon>
        <taxon>Russulales</taxon>
        <taxon>Auriscalpiaceae</taxon>
        <taxon>Auriscalpium</taxon>
    </lineage>
</organism>
<reference evidence="1" key="1">
    <citation type="submission" date="2021-02" db="EMBL/GenBank/DDBJ databases">
        <authorList>
            <consortium name="DOE Joint Genome Institute"/>
            <person name="Ahrendt S."/>
            <person name="Looney B.P."/>
            <person name="Miyauchi S."/>
            <person name="Morin E."/>
            <person name="Drula E."/>
            <person name="Courty P.E."/>
            <person name="Chicoki N."/>
            <person name="Fauchery L."/>
            <person name="Kohler A."/>
            <person name="Kuo A."/>
            <person name="Labutti K."/>
            <person name="Pangilinan J."/>
            <person name="Lipzen A."/>
            <person name="Riley R."/>
            <person name="Andreopoulos W."/>
            <person name="He G."/>
            <person name="Johnson J."/>
            <person name="Barry K.W."/>
            <person name="Grigoriev I.V."/>
            <person name="Nagy L."/>
            <person name="Hibbett D."/>
            <person name="Henrissat B."/>
            <person name="Matheny P.B."/>
            <person name="Labbe J."/>
            <person name="Martin F."/>
        </authorList>
    </citation>
    <scope>NUCLEOTIDE SEQUENCE</scope>
    <source>
        <strain evidence="1">FP105234-sp</strain>
    </source>
</reference>
<dbReference type="EMBL" id="MU276388">
    <property type="protein sequence ID" value="KAI0038914.1"/>
    <property type="molecule type" value="Genomic_DNA"/>
</dbReference>
<name>A0ACB8R483_9AGAM</name>
<proteinExistence type="predicted"/>
<evidence type="ECO:0000313" key="2">
    <source>
        <dbReference type="Proteomes" id="UP000814033"/>
    </source>
</evidence>
<gene>
    <name evidence="1" type="ORF">FA95DRAFT_1127559</name>
</gene>
<comment type="caution">
    <text evidence="1">The sequence shown here is derived from an EMBL/GenBank/DDBJ whole genome shotgun (WGS) entry which is preliminary data.</text>
</comment>
<reference evidence="1" key="2">
    <citation type="journal article" date="2022" name="New Phytol.">
        <title>Evolutionary transition to the ectomycorrhizal habit in the genomes of a hyperdiverse lineage of mushroom-forming fungi.</title>
        <authorList>
            <person name="Looney B."/>
            <person name="Miyauchi S."/>
            <person name="Morin E."/>
            <person name="Drula E."/>
            <person name="Courty P.E."/>
            <person name="Kohler A."/>
            <person name="Kuo A."/>
            <person name="LaButti K."/>
            <person name="Pangilinan J."/>
            <person name="Lipzen A."/>
            <person name="Riley R."/>
            <person name="Andreopoulos W."/>
            <person name="He G."/>
            <person name="Johnson J."/>
            <person name="Nolan M."/>
            <person name="Tritt A."/>
            <person name="Barry K.W."/>
            <person name="Grigoriev I.V."/>
            <person name="Nagy L.G."/>
            <person name="Hibbett D."/>
            <person name="Henrissat B."/>
            <person name="Matheny P.B."/>
            <person name="Labbe J."/>
            <person name="Martin F.M."/>
        </authorList>
    </citation>
    <scope>NUCLEOTIDE SEQUENCE</scope>
    <source>
        <strain evidence="1">FP105234-sp</strain>
    </source>
</reference>
<keyword evidence="2" id="KW-1185">Reference proteome</keyword>
<protein>
    <submittedName>
        <fullName evidence="1">Uncharacterized protein</fullName>
    </submittedName>
</protein>
<dbReference type="Proteomes" id="UP000814033">
    <property type="component" value="Unassembled WGS sequence"/>
</dbReference>
<evidence type="ECO:0000313" key="1">
    <source>
        <dbReference type="EMBL" id="KAI0038914.1"/>
    </source>
</evidence>
<accession>A0ACB8R483</accession>
<sequence length="230" mass="26354">MDEDIVQDNSKRVVIEDRTQWPKWLVNDHDHLLEAISDEDGWATLVGRWGVIEELMGFPSGQGKKLTLSTTSRPAEVARWLRSRNNSKPPLIKDVEDFANRWRLWWIGLQPEWRGSEWPLTRESHPSEEWTHCKIGGRNGFGLVLMTLSWWYGAAMTETEQREWESALEDVSWVAETIIAHLQGRQQPVADNSASKENGVGDKRSAETSGDITPPAKRQKSLRTRRGRAT</sequence>